<gene>
    <name evidence="1" type="ORF">MU1_15930</name>
</gene>
<dbReference type="EMBL" id="BSSQ01000006">
    <property type="protein sequence ID" value="GLX67248.1"/>
    <property type="molecule type" value="Genomic_DNA"/>
</dbReference>
<sequence>MAKEILLLPGLMGSRLKKKEEKLTVWPNASIVNSYKDLVYPENNLDAHDSLWLYYRRIENYLERNGLKVTTFPYDWRASNPSHLEILKGELENLGDDVYIVAHSMGGILARLFINQYSEDEVIKKIKKIITLGTPWNGAPFAYKAIKYGVNIPELIPILLTTVTSKAVAPSFPSLYQLLPNEQYHQRTIQFNKPHFYESNGVPVTDWNDIESDLFVPLINAGLGGEPYGQIVLEFQELLHRQMNVEHHEIIGYGKKTIYTIKDFSVNEPGLEFDNGDGTVPIISAVSETPNKYFVNTTHNKLPKNYGIMNLVLNIVNDLADPVPDDVSIKRSFDEVRDVAFSGFIVKIGCPVTVSITNQNGDIVYGNIEVVDDEDFEDLFDDIYEVSTIGNTTYIFIPSAASTTEQANTPKVIVEAFDEGPTSIAIQSYLNGTTSNIGTFETININPKISLELNLAKSLEEVSLIVKETDKDDVPMRPDVVSVEKVEELVLPEVEFSVSAEKIIPTQLEGSLIVSGKVTFIVNDIFKGTYPISGLYYSVNNSDHRLIKAEVEQLLELSPGRNELEVLAVDSMGSTGEKKRLIIYNIERVEPEISLEFFHHQYNVIVKDNNEILYETLGIARPRFNVNIDDEENVFVRYDVINRLHELEIMYRDRERVMSLSYQDVFGETHKYNPTINENAIRAVLEGGGDDKNLNEFLNELGITAPYDYIILHKHEGKGAFRKITKETIQKSKHIFVEKGNISVDVYKSSDYLVSFHDFTQDIQVQKEESYLFKFKVINLLSKREVTDLQLTALVKTTFNDDDFISKEEIKISFDEKSNLYFGQFNVVELREFLSEYWTPQLLHSVDLVIQVKGNYTKELTTEEITIR</sequence>
<evidence type="ECO:0000313" key="2">
    <source>
        <dbReference type="Proteomes" id="UP001157114"/>
    </source>
</evidence>
<dbReference type="SUPFAM" id="SSF53474">
    <property type="entry name" value="alpha/beta-Hydrolases"/>
    <property type="match status" value="1"/>
</dbReference>
<dbReference type="Proteomes" id="UP001157114">
    <property type="component" value="Unassembled WGS sequence"/>
</dbReference>
<dbReference type="RefSeq" id="WP_284237993.1">
    <property type="nucleotide sequence ID" value="NZ_BSSQ01000006.1"/>
</dbReference>
<keyword evidence="2" id="KW-1185">Reference proteome</keyword>
<evidence type="ECO:0000313" key="1">
    <source>
        <dbReference type="EMBL" id="GLX67248.1"/>
    </source>
</evidence>
<dbReference type="InterPro" id="IPR029058">
    <property type="entry name" value="AB_hydrolase_fold"/>
</dbReference>
<dbReference type="PANTHER" id="PTHR11440">
    <property type="entry name" value="LECITHIN-CHOLESTEROL ACYLTRANSFERASE-RELATED"/>
    <property type="match status" value="1"/>
</dbReference>
<name>A0ABQ6GDA9_9BACL</name>
<comment type="caution">
    <text evidence="1">The sequence shown here is derived from an EMBL/GenBank/DDBJ whole genome shotgun (WGS) entry which is preliminary data.</text>
</comment>
<reference evidence="1 2" key="1">
    <citation type="submission" date="2023-03" db="EMBL/GenBank/DDBJ databases">
        <title>Draft genome sequence of the bacteria which degrade cell wall of Tricholomamatutake.</title>
        <authorList>
            <person name="Konishi Y."/>
            <person name="Fukuta Y."/>
            <person name="Shirasaka N."/>
        </authorList>
    </citation>
    <scope>NUCLEOTIDE SEQUENCE [LARGE SCALE GENOMIC DNA]</scope>
    <source>
        <strain evidence="2">mu1</strain>
    </source>
</reference>
<accession>A0ABQ6GDA9</accession>
<organism evidence="1 2">
    <name type="scientific">Paenibacillus glycanilyticus</name>
    <dbReference type="NCBI Taxonomy" id="126569"/>
    <lineage>
        <taxon>Bacteria</taxon>
        <taxon>Bacillati</taxon>
        <taxon>Bacillota</taxon>
        <taxon>Bacilli</taxon>
        <taxon>Bacillales</taxon>
        <taxon>Paenibacillaceae</taxon>
        <taxon>Paenibacillus</taxon>
    </lineage>
</organism>
<dbReference type="Gene3D" id="3.40.50.1820">
    <property type="entry name" value="alpha/beta hydrolase"/>
    <property type="match status" value="1"/>
</dbReference>
<proteinExistence type="predicted"/>
<dbReference type="Pfam" id="PF02450">
    <property type="entry name" value="LCAT"/>
    <property type="match status" value="1"/>
</dbReference>
<protein>
    <recommendedName>
        <fullName evidence="3">Alpha/beta hydrolase</fullName>
    </recommendedName>
</protein>
<dbReference type="InterPro" id="IPR003386">
    <property type="entry name" value="LACT/PDAT_acylTrfase"/>
</dbReference>
<evidence type="ECO:0008006" key="3">
    <source>
        <dbReference type="Google" id="ProtNLM"/>
    </source>
</evidence>